<keyword evidence="1 2" id="KW-0238">DNA-binding</keyword>
<evidence type="ECO:0000256" key="2">
    <source>
        <dbReference type="PROSITE-ProRule" id="PRU00335"/>
    </source>
</evidence>
<sequence>MDPEERRSLILTAARQAFASQPYDKVSMTAIAAQAQASEALVHKYYASKASLYAEVLAAAATELSQRTQAADAALPAGSSNRDRVRIWLMTYLDFVAERSAGWEAYQLLAGHGPSEASAVRHHMRQETVAALANVIGGQQGAREQAAFWGYTGFVDTVCLRWVEDGCPEDQRHSLIDAALGCLEGALGDWRG</sequence>
<name>A0A3S4UMM7_9ACTO</name>
<dbReference type="Pfam" id="PF00440">
    <property type="entry name" value="TetR_N"/>
    <property type="match status" value="1"/>
</dbReference>
<dbReference type="PANTHER" id="PTHR30055">
    <property type="entry name" value="HTH-TYPE TRANSCRIPTIONAL REGULATOR RUTR"/>
    <property type="match status" value="1"/>
</dbReference>
<protein>
    <submittedName>
        <fullName evidence="4">Transcriptional regulator BetI</fullName>
    </submittedName>
</protein>
<reference evidence="4 5" key="1">
    <citation type="submission" date="2018-12" db="EMBL/GenBank/DDBJ databases">
        <authorList>
            <consortium name="Pathogen Informatics"/>
        </authorList>
    </citation>
    <scope>NUCLEOTIDE SEQUENCE [LARGE SCALE GENOMIC DNA]</scope>
    <source>
        <strain evidence="4 5">NCTC11923</strain>
    </source>
</reference>
<evidence type="ECO:0000313" key="5">
    <source>
        <dbReference type="Proteomes" id="UP000276899"/>
    </source>
</evidence>
<dbReference type="EMBL" id="LR134363">
    <property type="protein sequence ID" value="VEG74089.1"/>
    <property type="molecule type" value="Genomic_DNA"/>
</dbReference>
<keyword evidence="5" id="KW-1185">Reference proteome</keyword>
<dbReference type="KEGG" id="asla:NCTC11923_00708"/>
<dbReference type="PANTHER" id="PTHR30055:SF174">
    <property type="entry name" value="TRANSCRIPTIONAL REGULATORY PROTEIN (PROBABLY TETR-FAMILY)-RELATED"/>
    <property type="match status" value="1"/>
</dbReference>
<dbReference type="SUPFAM" id="SSF46689">
    <property type="entry name" value="Homeodomain-like"/>
    <property type="match status" value="1"/>
</dbReference>
<gene>
    <name evidence="4" type="ORF">NCTC11923_00708</name>
</gene>
<proteinExistence type="predicted"/>
<dbReference type="InterPro" id="IPR009057">
    <property type="entry name" value="Homeodomain-like_sf"/>
</dbReference>
<dbReference type="GO" id="GO:0003700">
    <property type="term" value="F:DNA-binding transcription factor activity"/>
    <property type="evidence" value="ECO:0007669"/>
    <property type="project" value="TreeGrafter"/>
</dbReference>
<dbReference type="STRING" id="1278298.GCA_000428685_00231"/>
<dbReference type="Gene3D" id="1.10.357.10">
    <property type="entry name" value="Tetracycline Repressor, domain 2"/>
    <property type="match status" value="1"/>
</dbReference>
<organism evidence="4 5">
    <name type="scientific">Actinomyces slackii</name>
    <dbReference type="NCBI Taxonomy" id="52774"/>
    <lineage>
        <taxon>Bacteria</taxon>
        <taxon>Bacillati</taxon>
        <taxon>Actinomycetota</taxon>
        <taxon>Actinomycetes</taxon>
        <taxon>Actinomycetales</taxon>
        <taxon>Actinomycetaceae</taxon>
        <taxon>Actinomyces</taxon>
    </lineage>
</organism>
<dbReference type="InterPro" id="IPR001647">
    <property type="entry name" value="HTH_TetR"/>
</dbReference>
<evidence type="ECO:0000256" key="1">
    <source>
        <dbReference type="ARBA" id="ARBA00023125"/>
    </source>
</evidence>
<accession>A0A3S4UMM7</accession>
<dbReference type="InterPro" id="IPR050109">
    <property type="entry name" value="HTH-type_TetR-like_transc_reg"/>
</dbReference>
<evidence type="ECO:0000313" key="4">
    <source>
        <dbReference type="EMBL" id="VEG74089.1"/>
    </source>
</evidence>
<evidence type="ECO:0000259" key="3">
    <source>
        <dbReference type="PROSITE" id="PS50977"/>
    </source>
</evidence>
<dbReference type="AlphaFoldDB" id="A0A3S4UMM7"/>
<feature type="domain" description="HTH tetR-type" evidence="3">
    <location>
        <begin position="4"/>
        <end position="64"/>
    </location>
</feature>
<dbReference type="PROSITE" id="PS50977">
    <property type="entry name" value="HTH_TETR_2"/>
    <property type="match status" value="1"/>
</dbReference>
<dbReference type="Proteomes" id="UP000276899">
    <property type="component" value="Chromosome"/>
</dbReference>
<feature type="DNA-binding region" description="H-T-H motif" evidence="2">
    <location>
        <begin position="27"/>
        <end position="46"/>
    </location>
</feature>
<dbReference type="GO" id="GO:0000976">
    <property type="term" value="F:transcription cis-regulatory region binding"/>
    <property type="evidence" value="ECO:0007669"/>
    <property type="project" value="TreeGrafter"/>
</dbReference>